<dbReference type="EMBL" id="CAJNOV010002445">
    <property type="protein sequence ID" value="CAF1103368.1"/>
    <property type="molecule type" value="Genomic_DNA"/>
</dbReference>
<comment type="caution">
    <text evidence="2">The sequence shown here is derived from an EMBL/GenBank/DDBJ whole genome shotgun (WGS) entry which is preliminary data.</text>
</comment>
<evidence type="ECO:0000259" key="1">
    <source>
        <dbReference type="PROSITE" id="PS50011"/>
    </source>
</evidence>
<reference evidence="2" key="1">
    <citation type="submission" date="2021-02" db="EMBL/GenBank/DDBJ databases">
        <authorList>
            <person name="Nowell W R."/>
        </authorList>
    </citation>
    <scope>NUCLEOTIDE SEQUENCE</scope>
</reference>
<dbReference type="SUPFAM" id="SSF56112">
    <property type="entry name" value="Protein kinase-like (PK-like)"/>
    <property type="match status" value="1"/>
</dbReference>
<dbReference type="InterPro" id="IPR000719">
    <property type="entry name" value="Prot_kinase_dom"/>
</dbReference>
<dbReference type="EMBL" id="CAJOBJ010161063">
    <property type="protein sequence ID" value="CAF4846278.1"/>
    <property type="molecule type" value="Genomic_DNA"/>
</dbReference>
<dbReference type="AlphaFoldDB" id="A0A814PDZ8"/>
<dbReference type="Pfam" id="PF00069">
    <property type="entry name" value="Pkinase"/>
    <property type="match status" value="1"/>
</dbReference>
<sequence>MYRVSYLYNCRVIHRDIRLQNVMLDYDTNHIKLIDFGCEITYDIDDKAGSIEIIGTTIYAGLKLLDLLSCTQIRRRVYQVYEYERTFDLQCALNVIMSMGNDDIKDKIYSIEILEDLHKKQSKILRLWQDTQRMNKHYSKLLNSIKDLYTSYESSTFDVLKDEIEQLFDQ</sequence>
<dbReference type="InterPro" id="IPR008266">
    <property type="entry name" value="Tyr_kinase_AS"/>
</dbReference>
<dbReference type="Proteomes" id="UP000681967">
    <property type="component" value="Unassembled WGS sequence"/>
</dbReference>
<evidence type="ECO:0000313" key="2">
    <source>
        <dbReference type="EMBL" id="CAF1103368.1"/>
    </source>
</evidence>
<dbReference type="EMBL" id="CAJOBH010000160">
    <property type="protein sequence ID" value="CAF3766309.1"/>
    <property type="molecule type" value="Genomic_DNA"/>
</dbReference>
<dbReference type="PROSITE" id="PS00109">
    <property type="entry name" value="PROTEIN_KINASE_TYR"/>
    <property type="match status" value="1"/>
</dbReference>
<evidence type="ECO:0000313" key="4">
    <source>
        <dbReference type="EMBL" id="CAF4846278.1"/>
    </source>
</evidence>
<dbReference type="GO" id="GO:0005524">
    <property type="term" value="F:ATP binding"/>
    <property type="evidence" value="ECO:0007669"/>
    <property type="project" value="InterPro"/>
</dbReference>
<dbReference type="InterPro" id="IPR011009">
    <property type="entry name" value="Kinase-like_dom_sf"/>
</dbReference>
<dbReference type="Gene3D" id="1.10.510.10">
    <property type="entry name" value="Transferase(Phosphotransferase) domain 1"/>
    <property type="match status" value="1"/>
</dbReference>
<name>A0A814PDZ8_9BILA</name>
<protein>
    <recommendedName>
        <fullName evidence="1">Protein kinase domain-containing protein</fullName>
    </recommendedName>
</protein>
<feature type="domain" description="Protein kinase" evidence="1">
    <location>
        <begin position="1"/>
        <end position="170"/>
    </location>
</feature>
<proteinExistence type="predicted"/>
<dbReference type="Proteomes" id="UP000681720">
    <property type="component" value="Unassembled WGS sequence"/>
</dbReference>
<accession>A0A814PDZ8</accession>
<dbReference type="GO" id="GO:0004672">
    <property type="term" value="F:protein kinase activity"/>
    <property type="evidence" value="ECO:0007669"/>
    <property type="project" value="InterPro"/>
</dbReference>
<evidence type="ECO:0000313" key="3">
    <source>
        <dbReference type="EMBL" id="CAF3766309.1"/>
    </source>
</evidence>
<gene>
    <name evidence="3" type="ORF">BYL167_LOCUS1146</name>
    <name evidence="2" type="ORF">CJN711_LOCUS7264</name>
    <name evidence="4" type="ORF">GIL414_LOCUS49174</name>
</gene>
<dbReference type="Proteomes" id="UP000663855">
    <property type="component" value="Unassembled WGS sequence"/>
</dbReference>
<evidence type="ECO:0000313" key="5">
    <source>
        <dbReference type="Proteomes" id="UP000663855"/>
    </source>
</evidence>
<organism evidence="2 5">
    <name type="scientific">Rotaria magnacalcarata</name>
    <dbReference type="NCBI Taxonomy" id="392030"/>
    <lineage>
        <taxon>Eukaryota</taxon>
        <taxon>Metazoa</taxon>
        <taxon>Spiralia</taxon>
        <taxon>Gnathifera</taxon>
        <taxon>Rotifera</taxon>
        <taxon>Eurotatoria</taxon>
        <taxon>Bdelloidea</taxon>
        <taxon>Philodinida</taxon>
        <taxon>Philodinidae</taxon>
        <taxon>Rotaria</taxon>
    </lineage>
</organism>
<dbReference type="PROSITE" id="PS50011">
    <property type="entry name" value="PROTEIN_KINASE_DOM"/>
    <property type="match status" value="1"/>
</dbReference>